<gene>
    <name evidence="3" type="ORF">D4T97_017105</name>
</gene>
<protein>
    <submittedName>
        <fullName evidence="3">WYL domain-containing protein</fullName>
    </submittedName>
</protein>
<dbReference type="EMBL" id="QYTV02000010">
    <property type="protein sequence ID" value="RST71982.1"/>
    <property type="molecule type" value="Genomic_DNA"/>
</dbReference>
<feature type="domain" description="WYL" evidence="1">
    <location>
        <begin position="146"/>
        <end position="220"/>
    </location>
</feature>
<accession>A0A429XUW7</accession>
<dbReference type="PANTHER" id="PTHR34580">
    <property type="match status" value="1"/>
</dbReference>
<organism evidence="3 4">
    <name type="scientific">Siminovitchia acidinfaciens</name>
    <dbReference type="NCBI Taxonomy" id="2321395"/>
    <lineage>
        <taxon>Bacteria</taxon>
        <taxon>Bacillati</taxon>
        <taxon>Bacillota</taxon>
        <taxon>Bacilli</taxon>
        <taxon>Bacillales</taxon>
        <taxon>Bacillaceae</taxon>
        <taxon>Siminovitchia</taxon>
    </lineage>
</organism>
<evidence type="ECO:0000259" key="2">
    <source>
        <dbReference type="Pfam" id="PF25583"/>
    </source>
</evidence>
<name>A0A429XUW7_9BACI</name>
<dbReference type="InterPro" id="IPR026881">
    <property type="entry name" value="WYL_dom"/>
</dbReference>
<dbReference type="InterPro" id="IPR057727">
    <property type="entry name" value="WCX_dom"/>
</dbReference>
<sequence>MEVKGSHRLLALKKILLEETDEGNQLSIKELAEKLKLAFSSEAEFDPRAIKRDLEALDEQGFEIITNKGIYGKVLYSYHDRLFETYQLRLMVDAVLSARFITEKDKKTIIQKLKKLTSRHIAKTLPDPLIFNPSSNIDYNLIKINIDRVHKAISTNRILEYQYGKYNIDKEFVFNREGDFYQVEPYALIWQNDFYYLIGKFLQTGEFRHYRLDRIRNIRVTEEKFRREDLDITKYVDKSFHMFAGEDDWIKIKFKHEMINIIIDRFGLDADIRKLDEEHVLLTTKAKLSPGLVSWIMRWGHKAKVLSPEWLVEEVKKEIELMQDLY</sequence>
<dbReference type="Pfam" id="PF25583">
    <property type="entry name" value="WCX"/>
    <property type="match status" value="1"/>
</dbReference>
<feature type="domain" description="WCX" evidence="2">
    <location>
        <begin position="249"/>
        <end position="322"/>
    </location>
</feature>
<evidence type="ECO:0000313" key="4">
    <source>
        <dbReference type="Proteomes" id="UP000287156"/>
    </source>
</evidence>
<dbReference type="OrthoDB" id="9772503at2"/>
<dbReference type="Proteomes" id="UP000287156">
    <property type="component" value="Unassembled WGS sequence"/>
</dbReference>
<evidence type="ECO:0000313" key="3">
    <source>
        <dbReference type="EMBL" id="RST71982.1"/>
    </source>
</evidence>
<proteinExistence type="predicted"/>
<dbReference type="PANTHER" id="PTHR34580:SF1">
    <property type="entry name" value="PROTEIN PAFC"/>
    <property type="match status" value="1"/>
</dbReference>
<dbReference type="PROSITE" id="PS52050">
    <property type="entry name" value="WYL"/>
    <property type="match status" value="1"/>
</dbReference>
<dbReference type="Pfam" id="PF13280">
    <property type="entry name" value="WYL"/>
    <property type="match status" value="1"/>
</dbReference>
<comment type="caution">
    <text evidence="3">The sequence shown here is derived from an EMBL/GenBank/DDBJ whole genome shotgun (WGS) entry which is preliminary data.</text>
</comment>
<dbReference type="RefSeq" id="WP_126051989.1">
    <property type="nucleotide sequence ID" value="NZ_QYTV02000010.1"/>
</dbReference>
<dbReference type="InterPro" id="IPR051534">
    <property type="entry name" value="CBASS_pafABC_assoc_protein"/>
</dbReference>
<evidence type="ECO:0000259" key="1">
    <source>
        <dbReference type="Pfam" id="PF13280"/>
    </source>
</evidence>
<keyword evidence="4" id="KW-1185">Reference proteome</keyword>
<dbReference type="AlphaFoldDB" id="A0A429XUW7"/>
<reference evidence="3" key="1">
    <citation type="submission" date="2018-12" db="EMBL/GenBank/DDBJ databases">
        <authorList>
            <person name="Sun L."/>
            <person name="Chen Z."/>
        </authorList>
    </citation>
    <scope>NUCLEOTIDE SEQUENCE [LARGE SCALE GENOMIC DNA]</scope>
    <source>
        <strain evidence="3">3-2-2</strain>
    </source>
</reference>